<proteinExistence type="predicted"/>
<accession>A0AAP0DYW9</accession>
<dbReference type="EMBL" id="JBBNAF010000041">
    <property type="protein sequence ID" value="KAK9082025.1"/>
    <property type="molecule type" value="Genomic_DNA"/>
</dbReference>
<name>A0AAP0DYW9_9MAGN</name>
<dbReference type="AlphaFoldDB" id="A0AAP0DYW9"/>
<comment type="caution">
    <text evidence="1">The sequence shown here is derived from an EMBL/GenBank/DDBJ whole genome shotgun (WGS) entry which is preliminary data.</text>
</comment>
<protein>
    <submittedName>
        <fullName evidence="1">Uncharacterized protein</fullName>
    </submittedName>
</protein>
<organism evidence="1 2">
    <name type="scientific">Stephania yunnanensis</name>
    <dbReference type="NCBI Taxonomy" id="152371"/>
    <lineage>
        <taxon>Eukaryota</taxon>
        <taxon>Viridiplantae</taxon>
        <taxon>Streptophyta</taxon>
        <taxon>Embryophyta</taxon>
        <taxon>Tracheophyta</taxon>
        <taxon>Spermatophyta</taxon>
        <taxon>Magnoliopsida</taxon>
        <taxon>Ranunculales</taxon>
        <taxon>Menispermaceae</taxon>
        <taxon>Menispermoideae</taxon>
        <taxon>Cissampelideae</taxon>
        <taxon>Stephania</taxon>
    </lineage>
</organism>
<reference evidence="1 2" key="1">
    <citation type="submission" date="2024-01" db="EMBL/GenBank/DDBJ databases">
        <title>Genome assemblies of Stephania.</title>
        <authorList>
            <person name="Yang L."/>
        </authorList>
    </citation>
    <scope>NUCLEOTIDE SEQUENCE [LARGE SCALE GENOMIC DNA]</scope>
    <source>
        <strain evidence="1">YNDBR</strain>
        <tissue evidence="1">Leaf</tissue>
    </source>
</reference>
<evidence type="ECO:0000313" key="1">
    <source>
        <dbReference type="EMBL" id="KAK9082025.1"/>
    </source>
</evidence>
<gene>
    <name evidence="1" type="ORF">Syun_031007</name>
</gene>
<dbReference type="Proteomes" id="UP001420932">
    <property type="component" value="Unassembled WGS sequence"/>
</dbReference>
<evidence type="ECO:0000313" key="2">
    <source>
        <dbReference type="Proteomes" id="UP001420932"/>
    </source>
</evidence>
<keyword evidence="2" id="KW-1185">Reference proteome</keyword>
<sequence length="103" mass="11650">MVISLFQKSISLVPPASLSLISLNSPLFLSDRFVSLAHNFSRLLIDWAESMKARNTDLAAISSSTPFDPDLVDRAGVFLDFWGRKRHQFNPLRRKKKGEAMTK</sequence>